<dbReference type="Pfam" id="PF01966">
    <property type="entry name" value="HD"/>
    <property type="match status" value="1"/>
</dbReference>
<dbReference type="AlphaFoldDB" id="A0A6B2H2I7"/>
<evidence type="ECO:0000313" key="2">
    <source>
        <dbReference type="EMBL" id="NDK56543.1"/>
    </source>
</evidence>
<dbReference type="Proteomes" id="UP000478546">
    <property type="component" value="Unassembled WGS sequence"/>
</dbReference>
<dbReference type="Gene3D" id="1.10.3210.10">
    <property type="entry name" value="Hypothetical protein af1432"/>
    <property type="match status" value="1"/>
</dbReference>
<dbReference type="PANTHER" id="PTHR38659">
    <property type="entry name" value="METAL-DEPENDENT PHOSPHOHYDROLASE"/>
    <property type="match status" value="1"/>
</dbReference>
<name>A0A6B2H2I7_9BACT</name>
<feature type="domain" description="HD" evidence="1">
    <location>
        <begin position="20"/>
        <end position="97"/>
    </location>
</feature>
<evidence type="ECO:0000313" key="3">
    <source>
        <dbReference type="Proteomes" id="UP000478546"/>
    </source>
</evidence>
<dbReference type="SUPFAM" id="SSF109604">
    <property type="entry name" value="HD-domain/PDEase-like"/>
    <property type="match status" value="1"/>
</dbReference>
<comment type="caution">
    <text evidence="2">The sequence shown here is derived from an EMBL/GenBank/DDBJ whole genome shotgun (WGS) entry which is preliminary data.</text>
</comment>
<dbReference type="InterPro" id="IPR006674">
    <property type="entry name" value="HD_domain"/>
</dbReference>
<organism evidence="2 3">
    <name type="scientific">Pontibacter fetidus</name>
    <dbReference type="NCBI Taxonomy" id="2700082"/>
    <lineage>
        <taxon>Bacteria</taxon>
        <taxon>Pseudomonadati</taxon>
        <taxon>Bacteroidota</taxon>
        <taxon>Cytophagia</taxon>
        <taxon>Cytophagales</taxon>
        <taxon>Hymenobacteraceae</taxon>
        <taxon>Pontibacter</taxon>
    </lineage>
</organism>
<sequence>MTREEAQTILTQMTTSESLLRHARTVELVMEAYANKLGEDTSKWAITGLLHDADYQAYPDQHPNVIVNLLRERGEDEIAHAISAHYTHWGVPYDTLLDKALLACDELTGFIVACAQIRPQRLEGLEAKSVVKKLGQKSFAASVDRDEVRIGAELFGVDMQEHIAFIIAVLQQNQHELQLQPQKGTQV</sequence>
<accession>A0A6B2H2I7</accession>
<gene>
    <name evidence="2" type="ORF">GWO68_11490</name>
</gene>
<proteinExistence type="predicted"/>
<evidence type="ECO:0000259" key="1">
    <source>
        <dbReference type="Pfam" id="PF01966"/>
    </source>
</evidence>
<reference evidence="2 3" key="1">
    <citation type="submission" date="2020-01" db="EMBL/GenBank/DDBJ databases">
        <authorList>
            <person name="Kim M.K."/>
        </authorList>
    </citation>
    <scope>NUCLEOTIDE SEQUENCE [LARGE SCALE GENOMIC DNA]</scope>
    <source>
        <strain evidence="2 3">BT213</strain>
    </source>
</reference>
<dbReference type="EMBL" id="JAAEAA010000014">
    <property type="protein sequence ID" value="NDK56543.1"/>
    <property type="molecule type" value="Genomic_DNA"/>
</dbReference>
<protein>
    <submittedName>
        <fullName evidence="2">HD domain-containing protein</fullName>
    </submittedName>
</protein>
<dbReference type="RefSeq" id="WP_162346605.1">
    <property type="nucleotide sequence ID" value="NZ_JAAEAA010000014.1"/>
</dbReference>
<dbReference type="PANTHER" id="PTHR38659:SF1">
    <property type="entry name" value="METAL DEPENDENT PHOSPHOHYDROLASE"/>
    <property type="match status" value="1"/>
</dbReference>
<keyword evidence="3" id="KW-1185">Reference proteome</keyword>